<dbReference type="EMBL" id="CZQA01000012">
    <property type="protein sequence ID" value="CUS38802.1"/>
    <property type="molecule type" value="Genomic_DNA"/>
</dbReference>
<name>A0A0S4LUW7_9BACT</name>
<keyword evidence="5 6" id="KW-0408">Iron</keyword>
<evidence type="ECO:0000313" key="8">
    <source>
        <dbReference type="EMBL" id="CUS38802.1"/>
    </source>
</evidence>
<keyword evidence="2 6" id="KW-0349">Heme</keyword>
<dbReference type="OrthoDB" id="9811395at2"/>
<dbReference type="GO" id="GO:0020037">
    <property type="term" value="F:heme binding"/>
    <property type="evidence" value="ECO:0007669"/>
    <property type="project" value="InterPro"/>
</dbReference>
<proteinExistence type="predicted"/>
<protein>
    <submittedName>
        <fullName evidence="8">Putative Cytochrome c55x</fullName>
    </submittedName>
</protein>
<evidence type="ECO:0000256" key="2">
    <source>
        <dbReference type="ARBA" id="ARBA00022617"/>
    </source>
</evidence>
<dbReference type="Gene3D" id="1.10.760.10">
    <property type="entry name" value="Cytochrome c-like domain"/>
    <property type="match status" value="1"/>
</dbReference>
<reference evidence="8 9" key="1">
    <citation type="submission" date="2015-10" db="EMBL/GenBank/DDBJ databases">
        <authorList>
            <person name="Gilbert D.G."/>
        </authorList>
    </citation>
    <scope>NUCLEOTIDE SEQUENCE [LARGE SCALE GENOMIC DNA]</scope>
    <source>
        <strain evidence="8">COMA1</strain>
    </source>
</reference>
<dbReference type="PANTHER" id="PTHR33751:SF1">
    <property type="entry name" value="CBB3-TYPE CYTOCHROME C OXIDASE SUBUNIT FIXP"/>
    <property type="match status" value="1"/>
</dbReference>
<evidence type="ECO:0000256" key="4">
    <source>
        <dbReference type="ARBA" id="ARBA00022982"/>
    </source>
</evidence>
<dbReference type="InterPro" id="IPR009056">
    <property type="entry name" value="Cyt_c-like_dom"/>
</dbReference>
<dbReference type="PROSITE" id="PS51007">
    <property type="entry name" value="CYTC"/>
    <property type="match status" value="1"/>
</dbReference>
<keyword evidence="3 6" id="KW-0479">Metal-binding</keyword>
<dbReference type="InterPro" id="IPR050597">
    <property type="entry name" value="Cytochrome_c_Oxidase_Subunit"/>
</dbReference>
<evidence type="ECO:0000256" key="1">
    <source>
        <dbReference type="ARBA" id="ARBA00022448"/>
    </source>
</evidence>
<dbReference type="GO" id="GO:0005506">
    <property type="term" value="F:iron ion binding"/>
    <property type="evidence" value="ECO:0007669"/>
    <property type="project" value="InterPro"/>
</dbReference>
<dbReference type="RefSeq" id="WP_090750954.1">
    <property type="nucleotide sequence ID" value="NZ_CZQA01000012.1"/>
</dbReference>
<keyword evidence="4" id="KW-0249">Electron transport</keyword>
<evidence type="ECO:0000256" key="3">
    <source>
        <dbReference type="ARBA" id="ARBA00022723"/>
    </source>
</evidence>
<dbReference type="GO" id="GO:0009055">
    <property type="term" value="F:electron transfer activity"/>
    <property type="evidence" value="ECO:0007669"/>
    <property type="project" value="InterPro"/>
</dbReference>
<keyword evidence="1" id="KW-0813">Transport</keyword>
<dbReference type="PANTHER" id="PTHR33751">
    <property type="entry name" value="CBB3-TYPE CYTOCHROME C OXIDASE SUBUNIT FIXP"/>
    <property type="match status" value="1"/>
</dbReference>
<evidence type="ECO:0000256" key="6">
    <source>
        <dbReference type="PROSITE-ProRule" id="PRU00433"/>
    </source>
</evidence>
<evidence type="ECO:0000256" key="5">
    <source>
        <dbReference type="ARBA" id="ARBA00023004"/>
    </source>
</evidence>
<organism evidence="8 9">
    <name type="scientific">Candidatus Nitrospira nitrosa</name>
    <dbReference type="NCBI Taxonomy" id="1742972"/>
    <lineage>
        <taxon>Bacteria</taxon>
        <taxon>Pseudomonadati</taxon>
        <taxon>Nitrospirota</taxon>
        <taxon>Nitrospiria</taxon>
        <taxon>Nitrospirales</taxon>
        <taxon>Nitrospiraceae</taxon>
        <taxon>Nitrospira</taxon>
    </lineage>
</organism>
<dbReference type="Proteomes" id="UP000199032">
    <property type="component" value="Unassembled WGS sequence"/>
</dbReference>
<dbReference type="InterPro" id="IPR036909">
    <property type="entry name" value="Cyt_c-like_dom_sf"/>
</dbReference>
<feature type="domain" description="Cytochrome c" evidence="7">
    <location>
        <begin position="45"/>
        <end position="128"/>
    </location>
</feature>
<gene>
    <name evidence="8" type="ORF">COMA1_60089</name>
</gene>
<dbReference type="AlphaFoldDB" id="A0A0S4LUW7"/>
<dbReference type="Pfam" id="PF13442">
    <property type="entry name" value="Cytochrome_CBB3"/>
    <property type="match status" value="1"/>
</dbReference>
<dbReference type="InterPro" id="IPR008168">
    <property type="entry name" value="Cyt_C_IC"/>
</dbReference>
<keyword evidence="9" id="KW-1185">Reference proteome</keyword>
<dbReference type="PRINTS" id="PR00605">
    <property type="entry name" value="CYTCHROMECIC"/>
</dbReference>
<evidence type="ECO:0000259" key="7">
    <source>
        <dbReference type="PROSITE" id="PS51007"/>
    </source>
</evidence>
<dbReference type="SUPFAM" id="SSF46626">
    <property type="entry name" value="Cytochrome c"/>
    <property type="match status" value="1"/>
</dbReference>
<dbReference type="STRING" id="1742972.COMA1_60089"/>
<evidence type="ECO:0000313" key="9">
    <source>
        <dbReference type="Proteomes" id="UP000199032"/>
    </source>
</evidence>
<accession>A0A0S4LUW7</accession>
<sequence length="129" mass="13831">MDNSSEKVGLAMWKVLIQMVAAVGAIIVGSQLAIAAPKETSQPNVDQINGRKIFSKHCAGCHGPEGKGDGYLLLGPDPANLTRPATKNKSDALLLETIHEGKPNMPSWKGRLSENESRAVLAYLRALKK</sequence>